<gene>
    <name evidence="5" type="ORF">POLS_LOCUS9439</name>
</gene>
<feature type="compositionally biased region" description="Polar residues" evidence="4">
    <location>
        <begin position="601"/>
        <end position="611"/>
    </location>
</feature>
<dbReference type="PANTHER" id="PTHR23240">
    <property type="entry name" value="DNA CROSS-LINK REPAIR PROTEIN PSO2/SNM1-RELATED"/>
    <property type="match status" value="1"/>
</dbReference>
<feature type="compositionally biased region" description="Polar residues" evidence="4">
    <location>
        <begin position="463"/>
        <end position="475"/>
    </location>
</feature>
<feature type="compositionally biased region" description="Polar residues" evidence="4">
    <location>
        <begin position="570"/>
        <end position="583"/>
    </location>
</feature>
<evidence type="ECO:0000256" key="1">
    <source>
        <dbReference type="ARBA" id="ARBA00022722"/>
    </source>
</evidence>
<organism evidence="5 6">
    <name type="scientific">Penicillium olsonii</name>
    <dbReference type="NCBI Taxonomy" id="99116"/>
    <lineage>
        <taxon>Eukaryota</taxon>
        <taxon>Fungi</taxon>
        <taxon>Dikarya</taxon>
        <taxon>Ascomycota</taxon>
        <taxon>Pezizomycotina</taxon>
        <taxon>Eurotiomycetes</taxon>
        <taxon>Eurotiomycetidae</taxon>
        <taxon>Eurotiales</taxon>
        <taxon>Aspergillaceae</taxon>
        <taxon>Penicillium</taxon>
    </lineage>
</organism>
<keyword evidence="2" id="KW-0378">Hydrolase</keyword>
<protein>
    <recommendedName>
        <fullName evidence="7">DNA repair metallo-beta-lactamase domain-containing protein</fullName>
    </recommendedName>
</protein>
<dbReference type="EMBL" id="CAJVOS010000093">
    <property type="protein sequence ID" value="CAG8279667.1"/>
    <property type="molecule type" value="Genomic_DNA"/>
</dbReference>
<evidence type="ECO:0000256" key="3">
    <source>
        <dbReference type="ARBA" id="ARBA00022839"/>
    </source>
</evidence>
<keyword evidence="1" id="KW-0540">Nuclease</keyword>
<evidence type="ECO:0000313" key="6">
    <source>
        <dbReference type="Proteomes" id="UP001153618"/>
    </source>
</evidence>
<feature type="compositionally biased region" description="Polar residues" evidence="4">
    <location>
        <begin position="495"/>
        <end position="504"/>
    </location>
</feature>
<name>A0A9W4IGC9_PENOL</name>
<keyword evidence="6" id="KW-1185">Reference proteome</keyword>
<accession>A0A9W4IGC9</accession>
<evidence type="ECO:0000256" key="2">
    <source>
        <dbReference type="ARBA" id="ARBA00022801"/>
    </source>
</evidence>
<keyword evidence="3" id="KW-0269">Exonuclease</keyword>
<dbReference type="PANTHER" id="PTHR23240:SF8">
    <property type="entry name" value="PROTEIN ARTEMIS"/>
    <property type="match status" value="1"/>
</dbReference>
<dbReference type="InterPro" id="IPR036866">
    <property type="entry name" value="RibonucZ/Hydroxyglut_hydro"/>
</dbReference>
<evidence type="ECO:0000313" key="5">
    <source>
        <dbReference type="EMBL" id="CAG8279667.1"/>
    </source>
</evidence>
<feature type="region of interest" description="Disordered" evidence="4">
    <location>
        <begin position="554"/>
        <end position="611"/>
    </location>
</feature>
<sequence length="676" mass="75188">MSTFDGIVEVDYFRKCPERPAPLACFLSHVHSDHLQGLESFRAPFIYCSPATRERPIPLNTPTEIELTPRCHIRVTLLDANHCSGAVMFLIEGGGKAVIYTGDIRAEKWWVDSLIRHPVLIPYTLGQKRLDKLYLDTTFASKTNPFRQFPSKAEGLAELLQKVQAYPEDTKFYFRAWTFGYEEVWVALSSALNSKIHVDRYQMGLYQSLVQSKSPGVSEAPALCGFDLGNRAMSGCLSNDESSRIHSCEPGASCSAAGGKNAIYITPIVNRTSNGIEVPEVGLGGGSGDLSQTHELELPDESAVSELEKLCRQHVHDPEALSQMRNALFRAFQSKNKALSLDIYGLKQESEISLKNLVTALSHGPSVVSEKASGSGLPNTIRFPYSRHSSYSELCGLVAAFRPKDLYPCTVDSTKWNDDVSMERLFGHLCSDKRFSHDTHMRQIKEDEIRDSRPTKRARYDTDISNESSQETSSGLDYIEFNPAAPSPQPEEQHLPSQLGQSEQAARDKRNEIRRAHRYLHEHAEPGLFQIEPLPTTWPTEAEDNANVQVINESDEDDQATPVPEKPSTPLATPSPSESNMGTPTKLMHSSDGAMSPYPFNPQQDSQQTDTLTVSISESAFDSPDQMDSSLNRETVARARRARLDAYLAARQDTFSAWTDVSLVSAENHAEEEIEL</sequence>
<dbReference type="GO" id="GO:0000723">
    <property type="term" value="P:telomere maintenance"/>
    <property type="evidence" value="ECO:0007669"/>
    <property type="project" value="TreeGrafter"/>
</dbReference>
<feature type="region of interest" description="Disordered" evidence="4">
    <location>
        <begin position="443"/>
        <end position="508"/>
    </location>
</feature>
<dbReference type="GO" id="GO:0036297">
    <property type="term" value="P:interstrand cross-link repair"/>
    <property type="evidence" value="ECO:0007669"/>
    <property type="project" value="TreeGrafter"/>
</dbReference>
<dbReference type="AlphaFoldDB" id="A0A9W4IGC9"/>
<dbReference type="GO" id="GO:0006303">
    <property type="term" value="P:double-strand break repair via nonhomologous end joining"/>
    <property type="evidence" value="ECO:0007669"/>
    <property type="project" value="TreeGrafter"/>
</dbReference>
<proteinExistence type="predicted"/>
<evidence type="ECO:0008006" key="7">
    <source>
        <dbReference type="Google" id="ProtNLM"/>
    </source>
</evidence>
<dbReference type="SUPFAM" id="SSF56281">
    <property type="entry name" value="Metallo-hydrolase/oxidoreductase"/>
    <property type="match status" value="1"/>
</dbReference>
<reference evidence="5" key="1">
    <citation type="submission" date="2021-07" db="EMBL/GenBank/DDBJ databases">
        <authorList>
            <person name="Branca A.L. A."/>
        </authorList>
    </citation>
    <scope>NUCLEOTIDE SEQUENCE</scope>
</reference>
<dbReference type="Gene3D" id="3.60.15.10">
    <property type="entry name" value="Ribonuclease Z/Hydroxyacylglutathione hydrolase-like"/>
    <property type="match status" value="2"/>
</dbReference>
<dbReference type="GO" id="GO:0003684">
    <property type="term" value="F:damaged DNA binding"/>
    <property type="evidence" value="ECO:0007669"/>
    <property type="project" value="TreeGrafter"/>
</dbReference>
<dbReference type="Proteomes" id="UP001153618">
    <property type="component" value="Unassembled WGS sequence"/>
</dbReference>
<dbReference type="Gene3D" id="3.40.50.12650">
    <property type="match status" value="1"/>
</dbReference>
<evidence type="ECO:0000256" key="4">
    <source>
        <dbReference type="SAM" id="MobiDB-lite"/>
    </source>
</evidence>
<dbReference type="GO" id="GO:0035312">
    <property type="term" value="F:5'-3' DNA exonuclease activity"/>
    <property type="evidence" value="ECO:0007669"/>
    <property type="project" value="TreeGrafter"/>
</dbReference>
<feature type="compositionally biased region" description="Basic and acidic residues" evidence="4">
    <location>
        <begin position="443"/>
        <end position="462"/>
    </location>
</feature>
<comment type="caution">
    <text evidence="5">The sequence shown here is derived from an EMBL/GenBank/DDBJ whole genome shotgun (WGS) entry which is preliminary data.</text>
</comment>
<dbReference type="OrthoDB" id="5561659at2759"/>